<organism evidence="2 3">
    <name type="scientific">Prochlorococcus marinus str. PAC1</name>
    <dbReference type="NCBI Taxonomy" id="59924"/>
    <lineage>
        <taxon>Bacteria</taxon>
        <taxon>Bacillati</taxon>
        <taxon>Cyanobacteriota</taxon>
        <taxon>Cyanophyceae</taxon>
        <taxon>Synechococcales</taxon>
        <taxon>Prochlorococcaceae</taxon>
        <taxon>Prochlorococcus</taxon>
    </lineage>
</organism>
<evidence type="ECO:0000313" key="2">
    <source>
        <dbReference type="EMBL" id="KGG21761.1"/>
    </source>
</evidence>
<evidence type="ECO:0000313" key="3">
    <source>
        <dbReference type="Proteomes" id="UP000030392"/>
    </source>
</evidence>
<dbReference type="Pfam" id="PF11189">
    <property type="entry name" value="DUF2973"/>
    <property type="match status" value="1"/>
</dbReference>
<dbReference type="AlphaFoldDB" id="A0A0A2C5X3"/>
<keyword evidence="1" id="KW-0812">Transmembrane</keyword>
<dbReference type="EMBL" id="JNAX01000005">
    <property type="protein sequence ID" value="KGG21761.1"/>
    <property type="molecule type" value="Genomic_DNA"/>
</dbReference>
<evidence type="ECO:0008006" key="4">
    <source>
        <dbReference type="Google" id="ProtNLM"/>
    </source>
</evidence>
<sequence length="92" mass="10272">MLSNFLPFVYGLSVFVLLFLAARIMLNGFFSGQASFKIQNSFSKKKGDDRTGLVTVHPELLDKDGSITDEDLLTVRFSKDSDHPQSTEKPSE</sequence>
<keyword evidence="1" id="KW-0472">Membrane</keyword>
<gene>
    <name evidence="2" type="ORF">EV03_0501</name>
</gene>
<dbReference type="Proteomes" id="UP000030392">
    <property type="component" value="Unassembled WGS sequence"/>
</dbReference>
<comment type="caution">
    <text evidence="2">The sequence shown here is derived from an EMBL/GenBank/DDBJ whole genome shotgun (WGS) entry which is preliminary data.</text>
</comment>
<name>A0A0A2C5X3_PROMR</name>
<reference evidence="3" key="1">
    <citation type="journal article" date="2014" name="Sci. Data">
        <title>Genomes of diverse isolates of the marine cyanobacterium Prochlorococcus.</title>
        <authorList>
            <person name="Biller S."/>
            <person name="Berube P."/>
            <person name="Thompson J."/>
            <person name="Kelly L."/>
            <person name="Roggensack S."/>
            <person name="Awad L."/>
            <person name="Roache-Johnson K."/>
            <person name="Ding H."/>
            <person name="Giovannoni S.J."/>
            <person name="Moore L.R."/>
            <person name="Chisholm S.W."/>
        </authorList>
    </citation>
    <scope>NUCLEOTIDE SEQUENCE [LARGE SCALE GENOMIC DNA]</scope>
    <source>
        <strain evidence="3">PAC1</strain>
    </source>
</reference>
<proteinExistence type="predicted"/>
<accession>A0A0A2C5X3</accession>
<keyword evidence="1" id="KW-1133">Transmembrane helix</keyword>
<protein>
    <recommendedName>
        <fullName evidence="4">DUF2973 domain-containing protein</fullName>
    </recommendedName>
</protein>
<feature type="transmembrane region" description="Helical" evidence="1">
    <location>
        <begin position="6"/>
        <end position="26"/>
    </location>
</feature>
<evidence type="ECO:0000256" key="1">
    <source>
        <dbReference type="SAM" id="Phobius"/>
    </source>
</evidence>
<dbReference type="InterPro" id="IPR021355">
    <property type="entry name" value="Phage_Syn9_Gp224"/>
</dbReference>
<dbReference type="RefSeq" id="WP_036904783.1">
    <property type="nucleotide sequence ID" value="NZ_CP138967.1"/>
</dbReference>